<feature type="domain" description="CRISPR type III-associated protein" evidence="2">
    <location>
        <begin position="15"/>
        <end position="219"/>
    </location>
</feature>
<dbReference type="Pfam" id="PF03787">
    <property type="entry name" value="RAMPs"/>
    <property type="match status" value="1"/>
</dbReference>
<name>A0A367ZLJ1_9BACT</name>
<gene>
    <name evidence="3" type="ORF">OZSIB_1618</name>
</gene>
<organism evidence="3 4">
    <name type="scientific">Candidatus Ozemobacter sibiricus</name>
    <dbReference type="NCBI Taxonomy" id="2268124"/>
    <lineage>
        <taxon>Bacteria</taxon>
        <taxon>Candidatus Ozemobacteria</taxon>
        <taxon>Candidatus Ozemobacterales</taxon>
        <taxon>Candidatus Ozemobacteraceae</taxon>
        <taxon>Candidatus Ozemobacter</taxon>
    </lineage>
</organism>
<evidence type="ECO:0000313" key="3">
    <source>
        <dbReference type="EMBL" id="RCK78241.1"/>
    </source>
</evidence>
<dbReference type="NCBIfam" id="TIGR02581">
    <property type="entry name" value="cas_cyan_RAMP"/>
    <property type="match status" value="1"/>
</dbReference>
<dbReference type="InterPro" id="IPR005537">
    <property type="entry name" value="RAMP_III_fam"/>
</dbReference>
<comment type="caution">
    <text evidence="3">The sequence shown here is derived from an EMBL/GenBank/DDBJ whole genome shotgun (WGS) entry which is preliminary data.</text>
</comment>
<evidence type="ECO:0000313" key="4">
    <source>
        <dbReference type="Proteomes" id="UP000252355"/>
    </source>
</evidence>
<dbReference type="PANTHER" id="PTHR35579:SF3">
    <property type="entry name" value="CRISPR SYSTEM CMS ENDORIBONUCLEASE CSM3"/>
    <property type="match status" value="1"/>
</dbReference>
<dbReference type="PANTHER" id="PTHR35579">
    <property type="entry name" value="CRISPR SYSTEM CMS ENDORIBONUCLEASE CSM3"/>
    <property type="match status" value="1"/>
</dbReference>
<evidence type="ECO:0000256" key="1">
    <source>
        <dbReference type="ARBA" id="ARBA00023118"/>
    </source>
</evidence>
<dbReference type="Proteomes" id="UP000252355">
    <property type="component" value="Unassembled WGS sequence"/>
</dbReference>
<accession>A0A367ZLJ1</accession>
<dbReference type="AlphaFoldDB" id="A0A367ZLJ1"/>
<dbReference type="InterPro" id="IPR052216">
    <property type="entry name" value="CRISPR_Csm3_endoribonuclease"/>
</dbReference>
<evidence type="ECO:0000259" key="2">
    <source>
        <dbReference type="Pfam" id="PF03787"/>
    </source>
</evidence>
<dbReference type="EMBL" id="QOQW01000025">
    <property type="protein sequence ID" value="RCK78241.1"/>
    <property type="molecule type" value="Genomic_DNA"/>
</dbReference>
<proteinExistence type="predicted"/>
<protein>
    <submittedName>
        <fullName evidence="3">CRISPR-associated RAMP, TM1809 family</fullName>
    </submittedName>
</protein>
<keyword evidence="1" id="KW-0051">Antiviral defense</keyword>
<dbReference type="InterPro" id="IPR013411">
    <property type="entry name" value="CRISPR-assoc_RAMP_Csx7"/>
</dbReference>
<reference evidence="3 4" key="1">
    <citation type="submission" date="2018-05" db="EMBL/GenBank/DDBJ databases">
        <title>A metagenomic window into the 2 km-deep terrestrial subsurface aquifer revealed taxonomically and functionally diverse microbial community comprising novel uncultured bacterial lineages.</title>
        <authorList>
            <person name="Kadnikov V.V."/>
            <person name="Mardanov A.V."/>
            <person name="Beletsky A.V."/>
            <person name="Banks D."/>
            <person name="Pimenov N.V."/>
            <person name="Frank Y.A."/>
            <person name="Karnachuk O.V."/>
            <person name="Ravin N.V."/>
        </authorList>
    </citation>
    <scope>NUCLEOTIDE SEQUENCE [LARGE SCALE GENOMIC DNA]</scope>
    <source>
        <strain evidence="3">BY5</strain>
    </source>
</reference>
<sequence>MSAPLHRYVFRAPLRLRSALHIGSGERGDVVDSPVLKDFLHQPFIPGSSLKGAMRSHLERLLPALGLSTCRLFDPTASCPGADPNGQAAKDLQRRLEPLRQDAAARHDLIRQSVCPMCQAFGSSFNKARVLFADAPLRNPGLPLVETRDGVGIDRDSHRAVDGIKYDYEVVSSYAVFDVEITLEEPDPPTLGIAALGFLELARGHIALGGLTSRGLGKVFIDEGEIEVRGLNLADPNLRREYLKTGRAPLIPNPIGFLVQHAEALA</sequence>
<dbReference type="GO" id="GO:0051607">
    <property type="term" value="P:defense response to virus"/>
    <property type="evidence" value="ECO:0007669"/>
    <property type="project" value="UniProtKB-KW"/>
</dbReference>